<evidence type="ECO:0000313" key="3">
    <source>
        <dbReference type="Proteomes" id="UP001501509"/>
    </source>
</evidence>
<keyword evidence="1" id="KW-0812">Transmembrane</keyword>
<proteinExistence type="predicted"/>
<organism evidence="2 3">
    <name type="scientific">Actinomadura fulvescens</name>
    <dbReference type="NCBI Taxonomy" id="46160"/>
    <lineage>
        <taxon>Bacteria</taxon>
        <taxon>Bacillati</taxon>
        <taxon>Actinomycetota</taxon>
        <taxon>Actinomycetes</taxon>
        <taxon>Streptosporangiales</taxon>
        <taxon>Thermomonosporaceae</taxon>
        <taxon>Actinomadura</taxon>
    </lineage>
</organism>
<sequence length="54" mass="5508">MSLVIVLVVVLVELGIGLREAGLLAVCAGLAATELAALLSAAVGRLPRLVLSRR</sequence>
<dbReference type="EMBL" id="BAAATD010000011">
    <property type="protein sequence ID" value="GAA2622755.1"/>
    <property type="molecule type" value="Genomic_DNA"/>
</dbReference>
<keyword evidence="3" id="KW-1185">Reference proteome</keyword>
<comment type="caution">
    <text evidence="2">The sequence shown here is derived from an EMBL/GenBank/DDBJ whole genome shotgun (WGS) entry which is preliminary data.</text>
</comment>
<keyword evidence="1" id="KW-0472">Membrane</keyword>
<accession>A0ABN3QCF7</accession>
<evidence type="ECO:0000256" key="1">
    <source>
        <dbReference type="SAM" id="Phobius"/>
    </source>
</evidence>
<dbReference type="RefSeq" id="WP_344546633.1">
    <property type="nucleotide sequence ID" value="NZ_BAAATD010000011.1"/>
</dbReference>
<evidence type="ECO:0000313" key="2">
    <source>
        <dbReference type="EMBL" id="GAA2622755.1"/>
    </source>
</evidence>
<keyword evidence="1" id="KW-1133">Transmembrane helix</keyword>
<gene>
    <name evidence="2" type="ORF">GCM10010411_68520</name>
</gene>
<protein>
    <submittedName>
        <fullName evidence="2">Uncharacterized protein</fullName>
    </submittedName>
</protein>
<name>A0ABN3QCF7_9ACTN</name>
<feature type="transmembrane region" description="Helical" evidence="1">
    <location>
        <begin position="25"/>
        <end position="44"/>
    </location>
</feature>
<dbReference type="Proteomes" id="UP001501509">
    <property type="component" value="Unassembled WGS sequence"/>
</dbReference>
<reference evidence="2 3" key="1">
    <citation type="journal article" date="2019" name="Int. J. Syst. Evol. Microbiol.">
        <title>The Global Catalogue of Microorganisms (GCM) 10K type strain sequencing project: providing services to taxonomists for standard genome sequencing and annotation.</title>
        <authorList>
            <consortium name="The Broad Institute Genomics Platform"/>
            <consortium name="The Broad Institute Genome Sequencing Center for Infectious Disease"/>
            <person name="Wu L."/>
            <person name="Ma J."/>
        </authorList>
    </citation>
    <scope>NUCLEOTIDE SEQUENCE [LARGE SCALE GENOMIC DNA]</scope>
    <source>
        <strain evidence="2 3">JCM 6833</strain>
    </source>
</reference>